<evidence type="ECO:0000313" key="1">
    <source>
        <dbReference type="EMBL" id="KZN48910.1"/>
    </source>
</evidence>
<dbReference type="AlphaFoldDB" id="A0A167DJC7"/>
<protein>
    <submittedName>
        <fullName evidence="1">Uncharacterized protein</fullName>
    </submittedName>
</protein>
<organism evidence="1 2">
    <name type="scientific">Pseudoalteromonas luteoviolacea H33</name>
    <dbReference type="NCBI Taxonomy" id="1365251"/>
    <lineage>
        <taxon>Bacteria</taxon>
        <taxon>Pseudomonadati</taxon>
        <taxon>Pseudomonadota</taxon>
        <taxon>Gammaproteobacteria</taxon>
        <taxon>Alteromonadales</taxon>
        <taxon>Pseudoalteromonadaceae</taxon>
        <taxon>Pseudoalteromonas</taxon>
    </lineage>
</organism>
<comment type="caution">
    <text evidence="1">The sequence shown here is derived from an EMBL/GenBank/DDBJ whole genome shotgun (WGS) entry which is preliminary data.</text>
</comment>
<reference evidence="1 2" key="1">
    <citation type="submission" date="2013-07" db="EMBL/GenBank/DDBJ databases">
        <title>Comparative Genomic and Metabolomic Analysis of Twelve Strains of Pseudoalteromonas luteoviolacea.</title>
        <authorList>
            <person name="Vynne N.G."/>
            <person name="Mansson M."/>
            <person name="Gram L."/>
        </authorList>
    </citation>
    <scope>NUCLEOTIDE SEQUENCE [LARGE SCALE GENOMIC DNA]</scope>
    <source>
        <strain evidence="1 2">H33</strain>
    </source>
</reference>
<dbReference type="EMBL" id="AUXZ01000088">
    <property type="protein sequence ID" value="KZN48910.1"/>
    <property type="molecule type" value="Genomic_DNA"/>
</dbReference>
<gene>
    <name evidence="1" type="ORF">N476_20695</name>
</gene>
<evidence type="ECO:0000313" key="2">
    <source>
        <dbReference type="Proteomes" id="UP000076503"/>
    </source>
</evidence>
<dbReference type="RefSeq" id="WP_063362900.1">
    <property type="nucleotide sequence ID" value="NZ_AUXZ01000088.1"/>
</dbReference>
<accession>A0A167DJC7</accession>
<dbReference type="OrthoDB" id="6291715at2"/>
<sequence>MIKGDITINYSVSDSKGGETSGNIIVTIKESQQGKILALKSLVDEFVEESVNKFESNDINCISKPDSAWCEQVSIKFSDGTFEPSKVDSNETILIIDDEGINFSATLRYRSRVKSLYSIDDNGYYYKASKGGFDPEFKVPRIIKDTLNSIDNFTDPSGNHTFVPAAWLTDSLFPVVKSRYEYPFVGHGATPFHYLLEHNPESELIVVPMPKLHESRLDLFCNPTDNNISSLTAHIEDIAEDFKQTVLLQEDVEYLNYSGGYEIERVIAMTWKQYCLSPLPSEETLAALHNTVRPFYDVLFNTSGVMAFQASGINMTAYNNELDIDKSYQNRLLVAPFTVLDTKLPANGEINGNAPELDASIYNSKQWIDVMVNLGITPIRPFPFNETPAMATTSLGLSYTPFSDSSTSWSSPIALSTALYIKNVKYDELQLDDIVIEQIKNDMTPQLCHYNNWEIIDYEGKCKMQDPLLHRRHNLFELGYVD</sequence>
<dbReference type="PATRIC" id="fig|1365251.3.peg.3596"/>
<dbReference type="Proteomes" id="UP000076503">
    <property type="component" value="Unassembled WGS sequence"/>
</dbReference>
<proteinExistence type="predicted"/>
<name>A0A167DJC7_9GAMM</name>